<evidence type="ECO:0000256" key="6">
    <source>
        <dbReference type="RuleBase" id="RU361140"/>
    </source>
</evidence>
<organism evidence="9 10">
    <name type="scientific">Bradyrhizobium macuxiense</name>
    <dbReference type="NCBI Taxonomy" id="1755647"/>
    <lineage>
        <taxon>Bacteria</taxon>
        <taxon>Pseudomonadati</taxon>
        <taxon>Pseudomonadota</taxon>
        <taxon>Alphaproteobacteria</taxon>
        <taxon>Hyphomicrobiales</taxon>
        <taxon>Nitrobacteraceae</taxon>
        <taxon>Bradyrhizobium</taxon>
    </lineage>
</organism>
<keyword evidence="7" id="KW-0732">Signal</keyword>
<keyword evidence="4 6" id="KW-0378">Hydrolase</keyword>
<dbReference type="Gene3D" id="3.40.710.10">
    <property type="entry name" value="DD-peptidase/beta-lactamase superfamily"/>
    <property type="match status" value="1"/>
</dbReference>
<dbReference type="InterPro" id="IPR023650">
    <property type="entry name" value="Beta-lactam_class-A_AS"/>
</dbReference>
<reference evidence="9 10" key="1">
    <citation type="submission" date="2019-06" db="EMBL/GenBank/DDBJ databases">
        <title>Genomic Encyclopedia of Type Strains, Phase IV (KMG-V): Genome sequencing to study the core and pangenomes of soil and plant-associated prokaryotes.</title>
        <authorList>
            <person name="Whitman W."/>
        </authorList>
    </citation>
    <scope>NUCLEOTIDE SEQUENCE [LARGE SCALE GENOMIC DNA]</scope>
    <source>
        <strain evidence="9 10">BR 10355</strain>
    </source>
</reference>
<keyword evidence="5 6" id="KW-0046">Antibiotic resistance</keyword>
<dbReference type="GO" id="GO:0030655">
    <property type="term" value="P:beta-lactam antibiotic catabolic process"/>
    <property type="evidence" value="ECO:0007669"/>
    <property type="project" value="InterPro"/>
</dbReference>
<evidence type="ECO:0000259" key="8">
    <source>
        <dbReference type="Pfam" id="PF13354"/>
    </source>
</evidence>
<dbReference type="Pfam" id="PF13354">
    <property type="entry name" value="Beta-lactamase2"/>
    <property type="match status" value="1"/>
</dbReference>
<accession>A0A560M4X3</accession>
<comment type="similarity">
    <text evidence="2 6">Belongs to the class-A beta-lactamase family.</text>
</comment>
<evidence type="ECO:0000313" key="10">
    <source>
        <dbReference type="Proteomes" id="UP000321304"/>
    </source>
</evidence>
<dbReference type="NCBIfam" id="NF033103">
    <property type="entry name" value="bla_class_A"/>
    <property type="match status" value="1"/>
</dbReference>
<dbReference type="PROSITE" id="PS00146">
    <property type="entry name" value="BETA_LACTAMASE_A"/>
    <property type="match status" value="1"/>
</dbReference>
<dbReference type="EMBL" id="VITY01000005">
    <property type="protein sequence ID" value="TWC00721.1"/>
    <property type="molecule type" value="Genomic_DNA"/>
</dbReference>
<name>A0A560M4X3_9BRAD</name>
<dbReference type="GO" id="GO:0008800">
    <property type="term" value="F:beta-lactamase activity"/>
    <property type="evidence" value="ECO:0007669"/>
    <property type="project" value="UniProtKB-UniRule"/>
</dbReference>
<dbReference type="PANTHER" id="PTHR35333:SF3">
    <property type="entry name" value="BETA-LACTAMASE-TYPE TRANSPEPTIDASE FOLD CONTAINING PROTEIN"/>
    <property type="match status" value="1"/>
</dbReference>
<dbReference type="STRING" id="1755647.AS156_10780"/>
<dbReference type="InterPro" id="IPR045155">
    <property type="entry name" value="Beta-lactam_cat"/>
</dbReference>
<comment type="catalytic activity">
    <reaction evidence="1 6">
        <text>a beta-lactam + H2O = a substituted beta-amino acid</text>
        <dbReference type="Rhea" id="RHEA:20401"/>
        <dbReference type="ChEBI" id="CHEBI:15377"/>
        <dbReference type="ChEBI" id="CHEBI:35627"/>
        <dbReference type="ChEBI" id="CHEBI:140347"/>
        <dbReference type="EC" id="3.5.2.6"/>
    </reaction>
</comment>
<keyword evidence="10" id="KW-1185">Reference proteome</keyword>
<dbReference type="RefSeq" id="WP_167529067.1">
    <property type="nucleotide sequence ID" value="NZ_VITY01000005.1"/>
</dbReference>
<evidence type="ECO:0000256" key="5">
    <source>
        <dbReference type="ARBA" id="ARBA00023251"/>
    </source>
</evidence>
<sequence>MLTRRTFGLRALGLAASCTLPRPSAAAGQSAAAAPGEPAQRLQQEFARIELATTGRLGVAALDMETGLRASQRGDERFPMCSTFKAMLSAAVLHRVDRGESSLDQRMQVEAKDILAYAPVAKQHVGSGMTLAELCEAAITLSDNTAANLLLREIGGPAGLTSFFRSVGDNVSRLDRWEVELNEAMPGDPRDTTSPVAMLKDLQRVVLGDALQANSRQRLVDWMVANKTGDARLRAGVPRDWRVGDKTGTGERGTYNDIGVFWPPGRKPIVVAVYLTGASAPMEKCNEVIANVARAVANASVGQSG</sequence>
<dbReference type="InterPro" id="IPR012338">
    <property type="entry name" value="Beta-lactam/transpept-like"/>
</dbReference>
<gene>
    <name evidence="9" type="ORF">FBZ93_105521</name>
</gene>
<feature type="domain" description="Beta-lactamase class A catalytic" evidence="8">
    <location>
        <begin position="58"/>
        <end position="274"/>
    </location>
</feature>
<evidence type="ECO:0000256" key="2">
    <source>
        <dbReference type="ARBA" id="ARBA00009009"/>
    </source>
</evidence>
<proteinExistence type="inferred from homology"/>
<evidence type="ECO:0000256" key="3">
    <source>
        <dbReference type="ARBA" id="ARBA00012865"/>
    </source>
</evidence>
<feature type="signal peptide" evidence="7">
    <location>
        <begin position="1"/>
        <end position="26"/>
    </location>
</feature>
<dbReference type="InterPro" id="IPR000871">
    <property type="entry name" value="Beta-lactam_class-A"/>
</dbReference>
<dbReference type="PRINTS" id="PR00118">
    <property type="entry name" value="BLACTAMASEA"/>
</dbReference>
<evidence type="ECO:0000256" key="4">
    <source>
        <dbReference type="ARBA" id="ARBA00022801"/>
    </source>
</evidence>
<dbReference type="AlphaFoldDB" id="A0A560M4X3"/>
<dbReference type="EC" id="3.5.2.6" evidence="3 6"/>
<dbReference type="PANTHER" id="PTHR35333">
    <property type="entry name" value="BETA-LACTAMASE"/>
    <property type="match status" value="1"/>
</dbReference>
<feature type="chain" id="PRO_5021930380" description="Beta-lactamase" evidence="7">
    <location>
        <begin position="27"/>
        <end position="305"/>
    </location>
</feature>
<evidence type="ECO:0000256" key="1">
    <source>
        <dbReference type="ARBA" id="ARBA00001526"/>
    </source>
</evidence>
<evidence type="ECO:0000256" key="7">
    <source>
        <dbReference type="SAM" id="SignalP"/>
    </source>
</evidence>
<comment type="caution">
    <text evidence="9">The sequence shown here is derived from an EMBL/GenBank/DDBJ whole genome shotgun (WGS) entry which is preliminary data.</text>
</comment>
<dbReference type="GO" id="GO:0046677">
    <property type="term" value="P:response to antibiotic"/>
    <property type="evidence" value="ECO:0007669"/>
    <property type="project" value="UniProtKB-UniRule"/>
</dbReference>
<evidence type="ECO:0000313" key="9">
    <source>
        <dbReference type="EMBL" id="TWC00721.1"/>
    </source>
</evidence>
<dbReference type="SUPFAM" id="SSF56601">
    <property type="entry name" value="beta-lactamase/transpeptidase-like"/>
    <property type="match status" value="1"/>
</dbReference>
<protein>
    <recommendedName>
        <fullName evidence="3 6">Beta-lactamase</fullName>
        <ecNumber evidence="3 6">3.5.2.6</ecNumber>
    </recommendedName>
</protein>
<dbReference type="Proteomes" id="UP000321304">
    <property type="component" value="Unassembled WGS sequence"/>
</dbReference>